<dbReference type="Proteomes" id="UP000526501">
    <property type="component" value="Unassembled WGS sequence"/>
</dbReference>
<sequence>MAAKETSPTPSQRDAISRSWTFFSNHTHVLVCLYDDEDMTLREVAERVGITERAVQKMVAELEVAGIVTRIKKGRRNSYTVDTKANLRHPIESHRTVGDLLELVLSGR</sequence>
<dbReference type="CDD" id="cd00090">
    <property type="entry name" value="HTH_ARSR"/>
    <property type="match status" value="1"/>
</dbReference>
<comment type="caution">
    <text evidence="2">The sequence shown here is derived from an EMBL/GenBank/DDBJ whole genome shotgun (WGS) entry which is preliminary data.</text>
</comment>
<evidence type="ECO:0000259" key="1">
    <source>
        <dbReference type="Pfam" id="PF01047"/>
    </source>
</evidence>
<organism evidence="2 3">
    <name type="scientific">Pelagicoccus albus</name>
    <dbReference type="NCBI Taxonomy" id="415222"/>
    <lineage>
        <taxon>Bacteria</taxon>
        <taxon>Pseudomonadati</taxon>
        <taxon>Verrucomicrobiota</taxon>
        <taxon>Opitutia</taxon>
        <taxon>Puniceicoccales</taxon>
        <taxon>Pelagicoccaceae</taxon>
        <taxon>Pelagicoccus</taxon>
    </lineage>
</organism>
<feature type="domain" description="HTH marR-type" evidence="1">
    <location>
        <begin position="25"/>
        <end position="72"/>
    </location>
</feature>
<dbReference type="InterPro" id="IPR036388">
    <property type="entry name" value="WH-like_DNA-bd_sf"/>
</dbReference>
<accession>A0A7X1B7U6</accession>
<dbReference type="SUPFAM" id="SSF46785">
    <property type="entry name" value="Winged helix' DNA-binding domain"/>
    <property type="match status" value="1"/>
</dbReference>
<protein>
    <submittedName>
        <fullName evidence="2">Winged helix-turn-helix transcriptional regulator</fullName>
    </submittedName>
</protein>
<reference evidence="2 3" key="1">
    <citation type="submission" date="2020-07" db="EMBL/GenBank/DDBJ databases">
        <authorList>
            <person name="Feng X."/>
        </authorList>
    </citation>
    <scope>NUCLEOTIDE SEQUENCE [LARGE SCALE GENOMIC DNA]</scope>
    <source>
        <strain evidence="2 3">JCM23202</strain>
    </source>
</reference>
<dbReference type="Gene3D" id="1.10.10.10">
    <property type="entry name" value="Winged helix-like DNA-binding domain superfamily/Winged helix DNA-binding domain"/>
    <property type="match status" value="1"/>
</dbReference>
<dbReference type="InterPro" id="IPR011991">
    <property type="entry name" value="ArsR-like_HTH"/>
</dbReference>
<name>A0A7X1B7U6_9BACT</name>
<dbReference type="AlphaFoldDB" id="A0A7X1B7U6"/>
<keyword evidence="3" id="KW-1185">Reference proteome</keyword>
<evidence type="ECO:0000313" key="2">
    <source>
        <dbReference type="EMBL" id="MBC2607257.1"/>
    </source>
</evidence>
<dbReference type="EMBL" id="JACHVC010000012">
    <property type="protein sequence ID" value="MBC2607257.1"/>
    <property type="molecule type" value="Genomic_DNA"/>
</dbReference>
<gene>
    <name evidence="2" type="ORF">H5P27_14480</name>
</gene>
<dbReference type="Pfam" id="PF01047">
    <property type="entry name" value="MarR"/>
    <property type="match status" value="1"/>
</dbReference>
<dbReference type="InterPro" id="IPR036390">
    <property type="entry name" value="WH_DNA-bd_sf"/>
</dbReference>
<proteinExistence type="predicted"/>
<dbReference type="GO" id="GO:0006355">
    <property type="term" value="P:regulation of DNA-templated transcription"/>
    <property type="evidence" value="ECO:0007669"/>
    <property type="project" value="UniProtKB-ARBA"/>
</dbReference>
<dbReference type="InterPro" id="IPR000835">
    <property type="entry name" value="HTH_MarR-typ"/>
</dbReference>
<dbReference type="RefSeq" id="WP_185661110.1">
    <property type="nucleotide sequence ID" value="NZ_CAWPOO010000012.1"/>
</dbReference>
<evidence type="ECO:0000313" key="3">
    <source>
        <dbReference type="Proteomes" id="UP000526501"/>
    </source>
</evidence>